<organism evidence="1 2">
    <name type="scientific">Erwinia phage vB_EamM_Yoloswag</name>
    <dbReference type="NCBI Taxonomy" id="1958956"/>
    <lineage>
        <taxon>Viruses</taxon>
        <taxon>Duplodnaviria</taxon>
        <taxon>Heunggongvirae</taxon>
        <taxon>Uroviricota</taxon>
        <taxon>Caudoviricetes</taxon>
        <taxon>Yoloswagvirus</taxon>
        <taxon>Yoloswagvirus yoloswag</taxon>
    </lineage>
</organism>
<gene>
    <name evidence="1" type="ORF">YOLOSWAG_308</name>
</gene>
<dbReference type="Proteomes" id="UP000221250">
    <property type="component" value="Segment"/>
</dbReference>
<reference evidence="1 2" key="1">
    <citation type="submission" date="2017-01" db="EMBL/GenBank/DDBJ databases">
        <authorList>
            <person name="Mah S.A."/>
            <person name="Swanson W.J."/>
            <person name="Moy G.W."/>
            <person name="Vacquier V.D."/>
        </authorList>
    </citation>
    <scope>NUCLEOTIDE SEQUENCE [LARGE SCALE GENOMIC DNA]</scope>
</reference>
<evidence type="ECO:0000313" key="2">
    <source>
        <dbReference type="Proteomes" id="UP000221250"/>
    </source>
</evidence>
<name>A0A1S6L3M5_9CAUD</name>
<protein>
    <submittedName>
        <fullName evidence="1">Uncharacterized protein</fullName>
    </submittedName>
</protein>
<sequence>MNTTHKFDDESNTAISLAVEAAQKLIGDLNMQSIDVAITGARVYLTVADMLGGHLQQASFIFNGQLVTVVINVKQADDAEEFVSNEIDRNFQMELGDLLIGTMDEAVDEGVISGYEQGAMFIAALSLMYIGLKNSGITELRFRHSKKNYVSHITLMPEETESK</sequence>
<evidence type="ECO:0000313" key="1">
    <source>
        <dbReference type="EMBL" id="AQT28778.1"/>
    </source>
</evidence>
<keyword evidence="2" id="KW-1185">Reference proteome</keyword>
<dbReference type="EMBL" id="KY448244">
    <property type="protein sequence ID" value="AQT28778.1"/>
    <property type="molecule type" value="Genomic_DNA"/>
</dbReference>
<proteinExistence type="predicted"/>
<accession>A0A1S6L3M5</accession>